<evidence type="ECO:0000256" key="7">
    <source>
        <dbReference type="ARBA" id="ARBA00022692"/>
    </source>
</evidence>
<dbReference type="AlphaFoldDB" id="A0A545VD04"/>
<proteinExistence type="inferred from homology"/>
<evidence type="ECO:0000313" key="14">
    <source>
        <dbReference type="Proteomes" id="UP000315783"/>
    </source>
</evidence>
<evidence type="ECO:0000256" key="8">
    <source>
        <dbReference type="ARBA" id="ARBA00022824"/>
    </source>
</evidence>
<dbReference type="Proteomes" id="UP000315783">
    <property type="component" value="Unassembled WGS sequence"/>
</dbReference>
<keyword evidence="6 13" id="KW-0808">Transferase</keyword>
<evidence type="ECO:0000256" key="2">
    <source>
        <dbReference type="ARBA" id="ARBA00004586"/>
    </source>
</evidence>
<dbReference type="GO" id="GO:0045547">
    <property type="term" value="F:ditrans,polycis-polyprenyl diphosphate synthase [(2E,6E)-farnesyl diphosphate specific] activity"/>
    <property type="evidence" value="ECO:0007669"/>
    <property type="project" value="UniProtKB-EC"/>
</dbReference>
<dbReference type="UniPathway" id="UPA00378"/>
<evidence type="ECO:0000256" key="1">
    <source>
        <dbReference type="ARBA" id="ARBA00001946"/>
    </source>
</evidence>
<evidence type="ECO:0000256" key="9">
    <source>
        <dbReference type="ARBA" id="ARBA00022842"/>
    </source>
</evidence>
<gene>
    <name evidence="13" type="ORF">IF1G_01714</name>
</gene>
<keyword evidence="7" id="KW-0812">Transmembrane</keyword>
<evidence type="ECO:0000256" key="5">
    <source>
        <dbReference type="ARBA" id="ARBA00012596"/>
    </source>
</evidence>
<evidence type="ECO:0000256" key="11">
    <source>
        <dbReference type="ARBA" id="ARBA00023136"/>
    </source>
</evidence>
<name>A0A545VD04_9HYPO</name>
<dbReference type="EC" id="2.5.1.87" evidence="5"/>
<dbReference type="EMBL" id="SPUK01000002">
    <property type="protein sequence ID" value="TQV99499.1"/>
    <property type="molecule type" value="Genomic_DNA"/>
</dbReference>
<comment type="similarity">
    <text evidence="4">Belongs to the UPP synthase family.</text>
</comment>
<evidence type="ECO:0000256" key="4">
    <source>
        <dbReference type="ARBA" id="ARBA00005432"/>
    </source>
</evidence>
<keyword evidence="14" id="KW-1185">Reference proteome</keyword>
<comment type="catalytic activity">
    <reaction evidence="12">
        <text>n isopentenyl diphosphate + (2E,6E)-farnesyl diphosphate = a di-trans,poly-cis-polyprenyl diphosphate + n diphosphate</text>
        <dbReference type="Rhea" id="RHEA:53008"/>
        <dbReference type="Rhea" id="RHEA-COMP:19494"/>
        <dbReference type="ChEBI" id="CHEBI:33019"/>
        <dbReference type="ChEBI" id="CHEBI:128769"/>
        <dbReference type="ChEBI" id="CHEBI:136960"/>
        <dbReference type="ChEBI" id="CHEBI:175763"/>
        <dbReference type="EC" id="2.5.1.87"/>
    </reaction>
</comment>
<comment type="caution">
    <text evidence="13">The sequence shown here is derived from an EMBL/GenBank/DDBJ whole genome shotgun (WGS) entry which is preliminary data.</text>
</comment>
<comment type="subcellular location">
    <subcellularLocation>
        <location evidence="2">Endoplasmic reticulum membrane</location>
    </subcellularLocation>
</comment>
<protein>
    <recommendedName>
        <fullName evidence="5">ditrans,polycis-polyprenyl diphosphate synthase [(2E,6E)-farnesyldiphosphate specific]</fullName>
        <ecNumber evidence="5">2.5.1.87</ecNumber>
    </recommendedName>
</protein>
<keyword evidence="8" id="KW-0256">Endoplasmic reticulum</keyword>
<dbReference type="GO" id="GO:0005789">
    <property type="term" value="C:endoplasmic reticulum membrane"/>
    <property type="evidence" value="ECO:0007669"/>
    <property type="project" value="UniProtKB-SubCell"/>
</dbReference>
<dbReference type="STRING" id="43265.A0A545VD04"/>
<keyword evidence="10" id="KW-1133">Transmembrane helix</keyword>
<evidence type="ECO:0000256" key="3">
    <source>
        <dbReference type="ARBA" id="ARBA00004922"/>
    </source>
</evidence>
<keyword evidence="11" id="KW-0472">Membrane</keyword>
<dbReference type="Gene3D" id="3.40.1180.10">
    <property type="entry name" value="Decaprenyl diphosphate synthase-like"/>
    <property type="match status" value="1"/>
</dbReference>
<reference evidence="13 14" key="1">
    <citation type="journal article" date="2019" name="Appl. Microbiol. Biotechnol.">
        <title>Genome sequence of Isaria javanica and comparative genome analysis insights into family S53 peptidase evolution in fungal entomopathogens.</title>
        <authorList>
            <person name="Lin R."/>
            <person name="Zhang X."/>
            <person name="Xin B."/>
            <person name="Zou M."/>
            <person name="Gao Y."/>
            <person name="Qin F."/>
            <person name="Hu Q."/>
            <person name="Xie B."/>
            <person name="Cheng X."/>
        </authorList>
    </citation>
    <scope>NUCLEOTIDE SEQUENCE [LARGE SCALE GENOMIC DNA]</scope>
    <source>
        <strain evidence="13 14">IJ1G</strain>
    </source>
</reference>
<evidence type="ECO:0000256" key="10">
    <source>
        <dbReference type="ARBA" id="ARBA00022989"/>
    </source>
</evidence>
<dbReference type="InterPro" id="IPR036424">
    <property type="entry name" value="UPP_synth-like_sf"/>
</dbReference>
<comment type="pathway">
    <text evidence="3">Protein modification; protein glycosylation.</text>
</comment>
<comment type="cofactor">
    <cofactor evidence="1">
        <name>Mg(2+)</name>
        <dbReference type="ChEBI" id="CHEBI:18420"/>
    </cofactor>
</comment>
<evidence type="ECO:0000313" key="13">
    <source>
        <dbReference type="EMBL" id="TQV99499.1"/>
    </source>
</evidence>
<dbReference type="PANTHER" id="PTHR21528">
    <property type="entry name" value="DEHYDRODOLICHYL DIPHOSPHATE SYNTHASE COMPLEX SUBUNIT NUS1"/>
    <property type="match status" value="1"/>
</dbReference>
<accession>A0A545VD04</accession>
<organism evidence="13 14">
    <name type="scientific">Cordyceps javanica</name>
    <dbReference type="NCBI Taxonomy" id="43265"/>
    <lineage>
        <taxon>Eukaryota</taxon>
        <taxon>Fungi</taxon>
        <taxon>Dikarya</taxon>
        <taxon>Ascomycota</taxon>
        <taxon>Pezizomycotina</taxon>
        <taxon>Sordariomycetes</taxon>
        <taxon>Hypocreomycetidae</taxon>
        <taxon>Hypocreales</taxon>
        <taxon>Cordycipitaceae</taxon>
        <taxon>Cordyceps</taxon>
    </lineage>
</organism>
<sequence>MGSKKAANNRPSHSCKGNDATKNGKYETGCLNGILQSCSMVYLGIRKLKNSAKYRYQARTPPTATGIATMVSSLSKTPVHLSAIFGAGASTNEADANKLIQNAAELAAWSVAGNIPILSIYDKQGILKKNALSLQVFASLRIKQFIPSQKHRVCIHVDGRQSSVRESPDGEPPGLTIYLISEEDGRCAIGSITDALAEKVRDGDVTIDEVSTDLLAEQLYSSVMPAPDLVVVFGTAMKLCGYPPWHLQQAEIETLRDSDEFTYVAFAHALRGYAGAEMRHGK</sequence>
<dbReference type="PANTHER" id="PTHR21528:SF0">
    <property type="entry name" value="DEHYDRODOLICHYL DIPHOSPHATE SYNTHASE COMPLEX SUBUNIT NUS1"/>
    <property type="match status" value="1"/>
</dbReference>
<evidence type="ECO:0000256" key="12">
    <source>
        <dbReference type="ARBA" id="ARBA00047353"/>
    </source>
</evidence>
<dbReference type="InterPro" id="IPR038887">
    <property type="entry name" value="Nus1/NgBR"/>
</dbReference>
<keyword evidence="9" id="KW-0460">Magnesium</keyword>
<evidence type="ECO:0000256" key="6">
    <source>
        <dbReference type="ARBA" id="ARBA00022679"/>
    </source>
</evidence>
<dbReference type="SUPFAM" id="SSF64005">
    <property type="entry name" value="Undecaprenyl diphosphate synthase"/>
    <property type="match status" value="1"/>
</dbReference>
<dbReference type="GO" id="GO:1904423">
    <property type="term" value="C:dehydrodolichyl diphosphate synthase complex"/>
    <property type="evidence" value="ECO:0007669"/>
    <property type="project" value="InterPro"/>
</dbReference>
<dbReference type="OrthoDB" id="19639at2759"/>